<keyword evidence="4" id="KW-1185">Reference proteome</keyword>
<keyword evidence="2" id="KW-1133">Transmembrane helix</keyword>
<evidence type="ECO:0008006" key="5">
    <source>
        <dbReference type="Google" id="ProtNLM"/>
    </source>
</evidence>
<dbReference type="AlphaFoldDB" id="A0A1E5P3C6"/>
<evidence type="ECO:0000313" key="4">
    <source>
        <dbReference type="Proteomes" id="UP000095759"/>
    </source>
</evidence>
<name>A0A1E5P3C6_9ACTN</name>
<keyword evidence="2" id="KW-0812">Transmembrane</keyword>
<feature type="region of interest" description="Disordered" evidence="1">
    <location>
        <begin position="83"/>
        <end position="104"/>
    </location>
</feature>
<evidence type="ECO:0000256" key="1">
    <source>
        <dbReference type="SAM" id="MobiDB-lite"/>
    </source>
</evidence>
<gene>
    <name evidence="3" type="ORF">AS594_05675</name>
</gene>
<feature type="transmembrane region" description="Helical" evidence="2">
    <location>
        <begin position="23"/>
        <end position="42"/>
    </location>
</feature>
<comment type="caution">
    <text evidence="3">The sequence shown here is derived from an EMBL/GenBank/DDBJ whole genome shotgun (WGS) entry which is preliminary data.</text>
</comment>
<evidence type="ECO:0000313" key="3">
    <source>
        <dbReference type="EMBL" id="OEJ24041.1"/>
    </source>
</evidence>
<evidence type="ECO:0000256" key="2">
    <source>
        <dbReference type="SAM" id="Phobius"/>
    </source>
</evidence>
<dbReference type="STRING" id="285458.BGM19_31115"/>
<dbReference type="Proteomes" id="UP000095759">
    <property type="component" value="Unassembled WGS sequence"/>
</dbReference>
<sequence>MVSAQEDAVRETGEEADERPLRGYAVAMAAYAAYAGGWAALIRRHGRQPGRHEVRDIALTAVATFRLSRLLTKGAVTSPLRAPFTTYQGTQGPAEVSDEPRHGPGHTFGELMTCPFCMSLWTSTALTASRCVWPRATRTVTAVLASVAGADALQLAYSGLMDKVTRANES</sequence>
<accession>A0A1E5P3C6</accession>
<proteinExistence type="predicted"/>
<dbReference type="Pfam" id="PF07098">
    <property type="entry name" value="DUF1360"/>
    <property type="match status" value="1"/>
</dbReference>
<keyword evidence="2" id="KW-0472">Membrane</keyword>
<protein>
    <recommendedName>
        <fullName evidence="5">DUF1360 domain-containing protein</fullName>
    </recommendedName>
</protein>
<dbReference type="InterPro" id="IPR010773">
    <property type="entry name" value="Mycophage_PG1_Gp7"/>
</dbReference>
<organism evidence="3 4">
    <name type="scientific">Streptomyces agglomeratus</name>
    <dbReference type="NCBI Taxonomy" id="285458"/>
    <lineage>
        <taxon>Bacteria</taxon>
        <taxon>Bacillati</taxon>
        <taxon>Actinomycetota</taxon>
        <taxon>Actinomycetes</taxon>
        <taxon>Kitasatosporales</taxon>
        <taxon>Streptomycetaceae</taxon>
        <taxon>Streptomyces</taxon>
    </lineage>
</organism>
<dbReference type="EMBL" id="MEHJ01000001">
    <property type="protein sequence ID" value="OEJ24041.1"/>
    <property type="molecule type" value="Genomic_DNA"/>
</dbReference>
<reference evidence="3 4" key="1">
    <citation type="submission" date="2016-08" db="EMBL/GenBank/DDBJ databases">
        <title>Complete genome sequence of Streptomyces agglomeratus strain 6-3-2, a novel anti-MRSA actinomycete isolated from Wuli of Tebit, China.</title>
        <authorList>
            <person name="Chen X."/>
        </authorList>
    </citation>
    <scope>NUCLEOTIDE SEQUENCE [LARGE SCALE GENOMIC DNA]</scope>
    <source>
        <strain evidence="3 4">6-3-2</strain>
    </source>
</reference>